<dbReference type="Gene3D" id="2.160.20.10">
    <property type="entry name" value="Single-stranded right-handed beta-helix, Pectin lyase-like"/>
    <property type="match status" value="1"/>
</dbReference>
<evidence type="ECO:0000256" key="1">
    <source>
        <dbReference type="SAM" id="MobiDB-lite"/>
    </source>
</evidence>
<gene>
    <name evidence="3" type="ORF">GpartN1_g3040.t1</name>
</gene>
<feature type="chain" id="PRO_5039018505" evidence="2">
    <location>
        <begin position="21"/>
        <end position="440"/>
    </location>
</feature>
<dbReference type="OrthoDB" id="10280137at2759"/>
<sequence length="440" mass="48274">MGRLACLFAAFIFCSSVVQCFPLLKHESNRGYVSDALSNKSFIITVSAIPSQGADFGPDTPHTMTSGIQEAIDYAASFLTNVNMNPTSRKSLESNAPLIYLGPGSFEIYETIMLPEWGGISLVGSGMHSTVLKDATKDGIVLIKQRIPKDVGIFYGQLNELLSDFSILGNPYQTSVAGIDLSMPENIPHNVVTRIALYGNFTEFHLCMDGNEDSLLDTLFIDGYSKNGTEPPIIGFSTDDGATFMRGIYSSNPSGGCRIHSRSVNLYITDSVIGAISNAAITKGQYEITFPNSVVYIKNTWFNIDTERTPYVFDLRTKTHYSTIALGDVWFENYPAGKCYFYVGNETLIEQIQLENLIFGYGEGTLIEGEGKIGSLEVGFVYSYYKIPSPYLEWYPGVLDHFYVAKRGVFPIYVRPPPTPPVPPTPAPLPPTAPGAPPKP</sequence>
<evidence type="ECO:0000313" key="3">
    <source>
        <dbReference type="EMBL" id="GJQ11249.1"/>
    </source>
</evidence>
<feature type="region of interest" description="Disordered" evidence="1">
    <location>
        <begin position="421"/>
        <end position="440"/>
    </location>
</feature>
<proteinExistence type="predicted"/>
<evidence type="ECO:0000256" key="2">
    <source>
        <dbReference type="SAM" id="SignalP"/>
    </source>
</evidence>
<protein>
    <submittedName>
        <fullName evidence="3">Uncharacterized protein</fullName>
    </submittedName>
</protein>
<evidence type="ECO:0000313" key="4">
    <source>
        <dbReference type="Proteomes" id="UP001061958"/>
    </source>
</evidence>
<organism evidence="3 4">
    <name type="scientific">Galdieria partita</name>
    <dbReference type="NCBI Taxonomy" id="83374"/>
    <lineage>
        <taxon>Eukaryota</taxon>
        <taxon>Rhodophyta</taxon>
        <taxon>Bangiophyceae</taxon>
        <taxon>Galdieriales</taxon>
        <taxon>Galdieriaceae</taxon>
        <taxon>Galdieria</taxon>
    </lineage>
</organism>
<dbReference type="AlphaFoldDB" id="A0A9C7PVK1"/>
<dbReference type="Proteomes" id="UP001061958">
    <property type="component" value="Unassembled WGS sequence"/>
</dbReference>
<dbReference type="SUPFAM" id="SSF51126">
    <property type="entry name" value="Pectin lyase-like"/>
    <property type="match status" value="1"/>
</dbReference>
<accession>A0A9C7PVK1</accession>
<reference evidence="3" key="1">
    <citation type="journal article" date="2022" name="Proc. Natl. Acad. Sci. U.S.A.">
        <title>Life cycle and functional genomics of the unicellular red alga Galdieria for elucidating algal and plant evolution and industrial use.</title>
        <authorList>
            <person name="Hirooka S."/>
            <person name="Itabashi T."/>
            <person name="Ichinose T.M."/>
            <person name="Onuma R."/>
            <person name="Fujiwara T."/>
            <person name="Yamashita S."/>
            <person name="Jong L.W."/>
            <person name="Tomita R."/>
            <person name="Iwane A.H."/>
            <person name="Miyagishima S.Y."/>
        </authorList>
    </citation>
    <scope>NUCLEOTIDE SEQUENCE</scope>
    <source>
        <strain evidence="3">NBRC 102759</strain>
    </source>
</reference>
<dbReference type="InterPro" id="IPR012334">
    <property type="entry name" value="Pectin_lyas_fold"/>
</dbReference>
<dbReference type="InterPro" id="IPR011050">
    <property type="entry name" value="Pectin_lyase_fold/virulence"/>
</dbReference>
<keyword evidence="4" id="KW-1185">Reference proteome</keyword>
<keyword evidence="2" id="KW-0732">Signal</keyword>
<dbReference type="EMBL" id="BQMJ01000022">
    <property type="protein sequence ID" value="GJQ11249.1"/>
    <property type="molecule type" value="Genomic_DNA"/>
</dbReference>
<name>A0A9C7PVK1_9RHOD</name>
<feature type="signal peptide" evidence="2">
    <location>
        <begin position="1"/>
        <end position="20"/>
    </location>
</feature>
<reference evidence="3" key="2">
    <citation type="submission" date="2022-01" db="EMBL/GenBank/DDBJ databases">
        <authorList>
            <person name="Hirooka S."/>
            <person name="Miyagishima S.Y."/>
        </authorList>
    </citation>
    <scope>NUCLEOTIDE SEQUENCE</scope>
    <source>
        <strain evidence="3">NBRC 102759</strain>
    </source>
</reference>
<comment type="caution">
    <text evidence="3">The sequence shown here is derived from an EMBL/GenBank/DDBJ whole genome shotgun (WGS) entry which is preliminary data.</text>
</comment>